<proteinExistence type="predicted"/>
<dbReference type="EMBL" id="FOFG01000007">
    <property type="protein sequence ID" value="SEQ78114.1"/>
    <property type="molecule type" value="Genomic_DNA"/>
</dbReference>
<dbReference type="InterPro" id="IPR010664">
    <property type="entry name" value="LipoPS_assembly_LptC-rel"/>
</dbReference>
<organism evidence="2 3">
    <name type="scientific">Faunimonas pinastri</name>
    <dbReference type="NCBI Taxonomy" id="1855383"/>
    <lineage>
        <taxon>Bacteria</taxon>
        <taxon>Pseudomonadati</taxon>
        <taxon>Pseudomonadota</taxon>
        <taxon>Alphaproteobacteria</taxon>
        <taxon>Hyphomicrobiales</taxon>
        <taxon>Afifellaceae</taxon>
        <taxon>Faunimonas</taxon>
    </lineage>
</organism>
<dbReference type="NCBIfam" id="TIGR04409">
    <property type="entry name" value="LptC_YrbK"/>
    <property type="match status" value="1"/>
</dbReference>
<reference evidence="2 3" key="1">
    <citation type="submission" date="2016-10" db="EMBL/GenBank/DDBJ databases">
        <authorList>
            <person name="de Groot N.N."/>
        </authorList>
    </citation>
    <scope>NUCLEOTIDE SEQUENCE [LARGE SCALE GENOMIC DNA]</scope>
    <source>
        <strain evidence="2 3">A52C2</strain>
    </source>
</reference>
<dbReference type="InterPro" id="IPR026265">
    <property type="entry name" value="LptC"/>
</dbReference>
<dbReference type="Pfam" id="PF06835">
    <property type="entry name" value="LptC"/>
    <property type="match status" value="1"/>
</dbReference>
<sequence>MRTRAFLSARRHSRTVRFLRRFLPVSGALALVLFAVIAKLASYNLPDLSALKLSITKNGIVMQDPKLTGFDKSHREYTINATQAVQALGSPNQVNLKAINGVIKLPSQGSANISAESGDFDNQKNTLKLYGNINIESTDGYDVRMHDADIDLKGGTMTSPNEVTVHYQDSQTSGDTLSVSEGGQNIRLEGGVRSTLMPPKRQNEEGAATAADQGGGQAK</sequence>
<dbReference type="GO" id="GO:0005886">
    <property type="term" value="C:plasma membrane"/>
    <property type="evidence" value="ECO:0007669"/>
    <property type="project" value="InterPro"/>
</dbReference>
<name>A0A1H9IU57_9HYPH</name>
<accession>A0A1H9IU57</accession>
<dbReference type="GO" id="GO:0015221">
    <property type="term" value="F:lipopolysaccharide transmembrane transporter activity"/>
    <property type="evidence" value="ECO:0007669"/>
    <property type="project" value="InterPro"/>
</dbReference>
<dbReference type="Gene3D" id="2.60.450.10">
    <property type="entry name" value="Lipopolysaccharide (LPS) transport protein A like domain"/>
    <property type="match status" value="1"/>
</dbReference>
<evidence type="ECO:0000313" key="2">
    <source>
        <dbReference type="EMBL" id="SEQ78114.1"/>
    </source>
</evidence>
<gene>
    <name evidence="2" type="ORF">SAMN05216548_107208</name>
</gene>
<dbReference type="AlphaFoldDB" id="A0A1H9IU57"/>
<keyword evidence="3" id="KW-1185">Reference proteome</keyword>
<dbReference type="Proteomes" id="UP000199647">
    <property type="component" value="Unassembled WGS sequence"/>
</dbReference>
<protein>
    <submittedName>
        <fullName evidence="2">Lipopolysaccharide export system protein LptC</fullName>
    </submittedName>
</protein>
<dbReference type="RefSeq" id="WP_177176825.1">
    <property type="nucleotide sequence ID" value="NZ_FOFG01000007.1"/>
</dbReference>
<dbReference type="STRING" id="1855383.SAMN05216548_107208"/>
<evidence type="ECO:0000256" key="1">
    <source>
        <dbReference type="SAM" id="MobiDB-lite"/>
    </source>
</evidence>
<evidence type="ECO:0000313" key="3">
    <source>
        <dbReference type="Proteomes" id="UP000199647"/>
    </source>
</evidence>
<feature type="region of interest" description="Disordered" evidence="1">
    <location>
        <begin position="195"/>
        <end position="219"/>
    </location>
</feature>